<evidence type="ECO:0000256" key="1">
    <source>
        <dbReference type="ARBA" id="ARBA00002190"/>
    </source>
</evidence>
<dbReference type="AlphaFoldDB" id="A0A1I0I8V7"/>
<sequence length="263" mass="30584">MTERVIDQVHEWQNRPVDPIYPIVYLDCIVLKIRQDKWVINKSLYLALGINMEGQKELRGLWLAETEGAKFWLSVLTELKNRGLEDILIACVDGLKGFPDAIAAEYPQTKVPLCIVHMVRNSLRYVSWKDYKAVTADLKQIYKSATEQEARTALDDFAERWDGQYPQIARSWYNHWDNLITLFDYPPAIRKVIYTTNAIESLNSVIRKATKRRKLFPSDDAALKVAFLAIQQASKKWTMPIRDWKPALNRFIIEFGDRLDGHL</sequence>
<reference evidence="8" key="1">
    <citation type="submission" date="2016-10" db="EMBL/GenBank/DDBJ databases">
        <authorList>
            <person name="Varghese N."/>
            <person name="Submissions S."/>
        </authorList>
    </citation>
    <scope>NUCLEOTIDE SEQUENCE [LARGE SCALE GENOMIC DNA]</scope>
    <source>
        <strain evidence="8">CGMCC 1.6489</strain>
    </source>
</reference>
<dbReference type="EMBL" id="FOHZ01000048">
    <property type="protein sequence ID" value="SET92813.1"/>
    <property type="molecule type" value="Genomic_DNA"/>
</dbReference>
<evidence type="ECO:0000256" key="6">
    <source>
        <dbReference type="RuleBase" id="RU365089"/>
    </source>
</evidence>
<dbReference type="PANTHER" id="PTHR33217:SF5">
    <property type="entry name" value="MUTATOR FAMILY TRANSPOSASE"/>
    <property type="match status" value="1"/>
</dbReference>
<proteinExistence type="inferred from homology"/>
<name>A0A1I0I8V7_9GAMM</name>
<comment type="similarity">
    <text evidence="2 6">Belongs to the transposase mutator family.</text>
</comment>
<dbReference type="Proteomes" id="UP000198762">
    <property type="component" value="Unassembled WGS sequence"/>
</dbReference>
<comment type="function">
    <text evidence="1 6">Required for the transposition of the insertion element.</text>
</comment>
<dbReference type="STRING" id="430453.SAMN04487962_1484"/>
<keyword evidence="8" id="KW-1185">Reference proteome</keyword>
<dbReference type="GO" id="GO:0003677">
    <property type="term" value="F:DNA binding"/>
    <property type="evidence" value="ECO:0007669"/>
    <property type="project" value="UniProtKB-UniRule"/>
</dbReference>
<dbReference type="InterPro" id="IPR001207">
    <property type="entry name" value="Transposase_mutator"/>
</dbReference>
<evidence type="ECO:0000313" key="7">
    <source>
        <dbReference type="EMBL" id="SET92813.1"/>
    </source>
</evidence>
<dbReference type="Pfam" id="PF00872">
    <property type="entry name" value="Transposase_mut"/>
    <property type="match status" value="1"/>
</dbReference>
<keyword evidence="4 6" id="KW-0238">DNA-binding</keyword>
<keyword evidence="6" id="KW-0814">Transposable element</keyword>
<keyword evidence="3 6" id="KW-0815">Transposition</keyword>
<keyword evidence="5 6" id="KW-0233">DNA recombination</keyword>
<evidence type="ECO:0000313" key="8">
    <source>
        <dbReference type="Proteomes" id="UP000198762"/>
    </source>
</evidence>
<evidence type="ECO:0000256" key="3">
    <source>
        <dbReference type="ARBA" id="ARBA00022578"/>
    </source>
</evidence>
<dbReference type="GO" id="GO:0004803">
    <property type="term" value="F:transposase activity"/>
    <property type="evidence" value="ECO:0007669"/>
    <property type="project" value="UniProtKB-UniRule"/>
</dbReference>
<accession>A0A1I0I8V7</accession>
<evidence type="ECO:0000256" key="5">
    <source>
        <dbReference type="ARBA" id="ARBA00023172"/>
    </source>
</evidence>
<dbReference type="NCBIfam" id="NF033543">
    <property type="entry name" value="transpos_IS256"/>
    <property type="match status" value="1"/>
</dbReference>
<evidence type="ECO:0000256" key="4">
    <source>
        <dbReference type="ARBA" id="ARBA00023125"/>
    </source>
</evidence>
<gene>
    <name evidence="7" type="ORF">SAMN04487962_1484</name>
</gene>
<organism evidence="7 8">
    <name type="scientific">Marinobacter segnicrescens</name>
    <dbReference type="NCBI Taxonomy" id="430453"/>
    <lineage>
        <taxon>Bacteria</taxon>
        <taxon>Pseudomonadati</taxon>
        <taxon>Pseudomonadota</taxon>
        <taxon>Gammaproteobacteria</taxon>
        <taxon>Pseudomonadales</taxon>
        <taxon>Marinobacteraceae</taxon>
        <taxon>Marinobacter</taxon>
    </lineage>
</organism>
<dbReference type="PANTHER" id="PTHR33217">
    <property type="entry name" value="TRANSPOSASE FOR INSERTION SEQUENCE ELEMENT IS1081"/>
    <property type="match status" value="1"/>
</dbReference>
<evidence type="ECO:0000256" key="2">
    <source>
        <dbReference type="ARBA" id="ARBA00010961"/>
    </source>
</evidence>
<dbReference type="GO" id="GO:0006313">
    <property type="term" value="P:DNA transposition"/>
    <property type="evidence" value="ECO:0007669"/>
    <property type="project" value="UniProtKB-UniRule"/>
</dbReference>
<protein>
    <recommendedName>
        <fullName evidence="6">Mutator family transposase</fullName>
    </recommendedName>
</protein>